<dbReference type="Proteomes" id="UP000326396">
    <property type="component" value="Linkage Group LG11"/>
</dbReference>
<evidence type="ECO:0000256" key="1">
    <source>
        <dbReference type="SAM" id="MobiDB-lite"/>
    </source>
</evidence>
<protein>
    <submittedName>
        <fullName evidence="2">Uncharacterized protein</fullName>
    </submittedName>
</protein>
<organism evidence="2 3">
    <name type="scientific">Mikania micrantha</name>
    <name type="common">bitter vine</name>
    <dbReference type="NCBI Taxonomy" id="192012"/>
    <lineage>
        <taxon>Eukaryota</taxon>
        <taxon>Viridiplantae</taxon>
        <taxon>Streptophyta</taxon>
        <taxon>Embryophyta</taxon>
        <taxon>Tracheophyta</taxon>
        <taxon>Spermatophyta</taxon>
        <taxon>Magnoliopsida</taxon>
        <taxon>eudicotyledons</taxon>
        <taxon>Gunneridae</taxon>
        <taxon>Pentapetalae</taxon>
        <taxon>asterids</taxon>
        <taxon>campanulids</taxon>
        <taxon>Asterales</taxon>
        <taxon>Asteraceae</taxon>
        <taxon>Asteroideae</taxon>
        <taxon>Heliantheae alliance</taxon>
        <taxon>Eupatorieae</taxon>
        <taxon>Mikania</taxon>
    </lineage>
</organism>
<feature type="region of interest" description="Disordered" evidence="1">
    <location>
        <begin position="22"/>
        <end position="52"/>
    </location>
</feature>
<dbReference type="AlphaFoldDB" id="A0A5N6PT43"/>
<gene>
    <name evidence="2" type="ORF">E3N88_06995</name>
</gene>
<evidence type="ECO:0000313" key="2">
    <source>
        <dbReference type="EMBL" id="KAD6796099.1"/>
    </source>
</evidence>
<keyword evidence="3" id="KW-1185">Reference proteome</keyword>
<reference evidence="2 3" key="1">
    <citation type="submission" date="2019-05" db="EMBL/GenBank/DDBJ databases">
        <title>Mikania micrantha, genome provides insights into the molecular mechanism of rapid growth.</title>
        <authorList>
            <person name="Liu B."/>
        </authorList>
    </citation>
    <scope>NUCLEOTIDE SEQUENCE [LARGE SCALE GENOMIC DNA]</scope>
    <source>
        <strain evidence="2">NLD-2019</strain>
        <tissue evidence="2">Leaf</tissue>
    </source>
</reference>
<comment type="caution">
    <text evidence="2">The sequence shown here is derived from an EMBL/GenBank/DDBJ whole genome shotgun (WGS) entry which is preliminary data.</text>
</comment>
<dbReference type="EMBL" id="SZYD01000003">
    <property type="protein sequence ID" value="KAD6796099.1"/>
    <property type="molecule type" value="Genomic_DNA"/>
</dbReference>
<proteinExistence type="predicted"/>
<accession>A0A5N6PT43</accession>
<evidence type="ECO:0000313" key="3">
    <source>
        <dbReference type="Proteomes" id="UP000326396"/>
    </source>
</evidence>
<name>A0A5N6PT43_9ASTR</name>
<sequence length="122" mass="13556">MRWVVEEMAVASGFDVHVFPRQRHNQDPMDPGLGPGIEASTSGMDGWKQGAGHTTPDDFLTASCEALQHLLSPCTTSKHTSNSILCRSWWPVLLCNREQTTTTTGVVVVDVAHNHYRQYGYK</sequence>